<dbReference type="PANTHER" id="PTHR43736:SF1">
    <property type="entry name" value="DIHYDRONEOPTERIN TRIPHOSPHATE DIPHOSPHATASE"/>
    <property type="match status" value="1"/>
</dbReference>
<name>A0A225B1C1_TALAT</name>
<dbReference type="RefSeq" id="XP_020119728.1">
    <property type="nucleotide sequence ID" value="XM_020267511.1"/>
</dbReference>
<proteinExistence type="predicted"/>
<gene>
    <name evidence="2" type="ORF">UA08_05214</name>
</gene>
<comment type="caution">
    <text evidence="2">The sequence shown here is derived from an EMBL/GenBank/DDBJ whole genome shotgun (WGS) entry which is preliminary data.</text>
</comment>
<evidence type="ECO:0000313" key="3">
    <source>
        <dbReference type="Proteomes" id="UP000214365"/>
    </source>
</evidence>
<dbReference type="Gene3D" id="3.90.79.10">
    <property type="entry name" value="Nucleoside Triphosphate Pyrophosphohydrolase"/>
    <property type="match status" value="1"/>
</dbReference>
<dbReference type="OrthoDB" id="276276at2759"/>
<dbReference type="InterPro" id="IPR000086">
    <property type="entry name" value="NUDIX_hydrolase_dom"/>
</dbReference>
<sequence length="246" mass="27869">MATNKAGSSFYSYTVAPHLAEEFDVPISDFAIAHPQHTHYVLGAFIFTHRLPASSASRLAKEEHLSKPTSKPESQPLMLIIQRAITDSWGGYWDFPGGSLEPTDQTLLDGVAREVFEETGFHVRKIRELVRVDAWTVHKRGVNHRVAKFTFVVDVHESVDTPEWEEKVRLSPAEHMKWLWVTEEEIRESARVMREVREGNPGRIVEETAPYAFVGIQGETAWEGFKTYLRLLGREVGRAGDDAAKV</sequence>
<organism evidence="2 3">
    <name type="scientific">Talaromyces atroroseus</name>
    <dbReference type="NCBI Taxonomy" id="1441469"/>
    <lineage>
        <taxon>Eukaryota</taxon>
        <taxon>Fungi</taxon>
        <taxon>Dikarya</taxon>
        <taxon>Ascomycota</taxon>
        <taxon>Pezizomycotina</taxon>
        <taxon>Eurotiomycetes</taxon>
        <taxon>Eurotiomycetidae</taxon>
        <taxon>Eurotiales</taxon>
        <taxon>Trichocomaceae</taxon>
        <taxon>Talaromyces</taxon>
        <taxon>Talaromyces sect. Trachyspermi</taxon>
    </lineage>
</organism>
<dbReference type="EMBL" id="LFMY01000007">
    <property type="protein sequence ID" value="OKL59607.1"/>
    <property type="molecule type" value="Genomic_DNA"/>
</dbReference>
<protein>
    <recommendedName>
        <fullName evidence="1">Nudix hydrolase domain-containing protein</fullName>
    </recommendedName>
</protein>
<evidence type="ECO:0000313" key="2">
    <source>
        <dbReference type="EMBL" id="OKL59607.1"/>
    </source>
</evidence>
<dbReference type="GeneID" id="31004970"/>
<dbReference type="Proteomes" id="UP000214365">
    <property type="component" value="Unassembled WGS sequence"/>
</dbReference>
<feature type="domain" description="Nudix hydrolase" evidence="1">
    <location>
        <begin position="49"/>
        <end position="205"/>
    </location>
</feature>
<dbReference type="Pfam" id="PF00293">
    <property type="entry name" value="NUDIX"/>
    <property type="match status" value="1"/>
</dbReference>
<dbReference type="PROSITE" id="PS51462">
    <property type="entry name" value="NUDIX"/>
    <property type="match status" value="1"/>
</dbReference>
<accession>A0A225B1C1</accession>
<reference evidence="2 3" key="1">
    <citation type="submission" date="2015-06" db="EMBL/GenBank/DDBJ databases">
        <title>Talaromyces atroroseus IBT 11181 draft genome.</title>
        <authorList>
            <person name="Rasmussen K.B."/>
            <person name="Rasmussen S."/>
            <person name="Petersen B."/>
            <person name="Sicheritz-Ponten T."/>
            <person name="Mortensen U.H."/>
            <person name="Thrane U."/>
        </authorList>
    </citation>
    <scope>NUCLEOTIDE SEQUENCE [LARGE SCALE GENOMIC DNA]</scope>
    <source>
        <strain evidence="2 3">IBT 11181</strain>
    </source>
</reference>
<dbReference type="CDD" id="cd02883">
    <property type="entry name" value="NUDIX_Hydrolase"/>
    <property type="match status" value="1"/>
</dbReference>
<dbReference type="PANTHER" id="PTHR43736">
    <property type="entry name" value="ADP-RIBOSE PYROPHOSPHATASE"/>
    <property type="match status" value="1"/>
</dbReference>
<keyword evidence="3" id="KW-1185">Reference proteome</keyword>
<dbReference type="SUPFAM" id="SSF55811">
    <property type="entry name" value="Nudix"/>
    <property type="match status" value="1"/>
</dbReference>
<evidence type="ECO:0000259" key="1">
    <source>
        <dbReference type="PROSITE" id="PS51462"/>
    </source>
</evidence>
<dbReference type="AlphaFoldDB" id="A0A225B1C1"/>
<dbReference type="InterPro" id="IPR015797">
    <property type="entry name" value="NUDIX_hydrolase-like_dom_sf"/>
</dbReference>